<accession>A0ABM9A091</accession>
<name>A0ABM9A091_9VIBR</name>
<dbReference type="EMBL" id="CAKLDM010000001">
    <property type="protein sequence ID" value="CAH0536285.1"/>
    <property type="molecule type" value="Genomic_DNA"/>
</dbReference>
<comment type="caution">
    <text evidence="3">The sequence shown here is derived from an EMBL/GenBank/DDBJ whole genome shotgun (WGS) entry which is preliminary data.</text>
</comment>
<dbReference type="InterPro" id="IPR011669">
    <property type="entry name" value="DgcN-like"/>
</dbReference>
<gene>
    <name evidence="3" type="ORF">VMF7928_00310</name>
</gene>
<dbReference type="Gene3D" id="3.40.50.300">
    <property type="entry name" value="P-loop containing nucleotide triphosphate hydrolases"/>
    <property type="match status" value="1"/>
</dbReference>
<evidence type="ECO:0000259" key="2">
    <source>
        <dbReference type="Pfam" id="PF17396"/>
    </source>
</evidence>
<dbReference type="Pfam" id="PF07755">
    <property type="entry name" value="DUF1611"/>
    <property type="match status" value="1"/>
</dbReference>
<dbReference type="InterPro" id="IPR035086">
    <property type="entry name" value="DgcN-like_C"/>
</dbReference>
<sequence length="334" mass="36088">MKIAQPYLLFLGDVTDPLSAKTARGILKWRPQSCIGQIRLTEETVSLDLPEYSLQQAKDEGVKTLVIGTANSGGIIPDSWKQTLIQAAEMGFDIASGMHQRLSDIVELVKLKEEKGIQLFDVRHYDDQLKVGTGKKRSGKRLLTVGTDCAVGKMFSALAIEKALNENNIQARFKATGQTGILIEGSGISVDAVVSDFISGAVEAISPEFSDHDWDVIEGQGSLFNPSFAGVSLGLLHGAQPDAIVLCHEIGRKHIRNLPHADLPSIEDTISTNLQAARVTNPNVTIVGVCLNTSAISLEDAKTLCADWSEKYQIPVTDPVRFSVKSIVEKVAAL</sequence>
<dbReference type="Proteomes" id="UP000838748">
    <property type="component" value="Unassembled WGS sequence"/>
</dbReference>
<dbReference type="Gene3D" id="3.40.50.720">
    <property type="entry name" value="NAD(P)-binding Rossmann-like Domain"/>
    <property type="match status" value="1"/>
</dbReference>
<dbReference type="PANTHER" id="PTHR40690">
    <property type="entry name" value="GLL3100 PROTEIN"/>
    <property type="match status" value="1"/>
</dbReference>
<dbReference type="InterPro" id="IPR027417">
    <property type="entry name" value="P-loop_NTPase"/>
</dbReference>
<organism evidence="3 4">
    <name type="scientific">Vibrio marisflavi CECT 7928</name>
    <dbReference type="NCBI Taxonomy" id="634439"/>
    <lineage>
        <taxon>Bacteria</taxon>
        <taxon>Pseudomonadati</taxon>
        <taxon>Pseudomonadota</taxon>
        <taxon>Gammaproteobacteria</taxon>
        <taxon>Vibrionales</taxon>
        <taxon>Vibrionaceae</taxon>
        <taxon>Vibrio</taxon>
    </lineage>
</organism>
<dbReference type="RefSeq" id="WP_237359733.1">
    <property type="nucleotide sequence ID" value="NZ_CAKLDM010000001.1"/>
</dbReference>
<dbReference type="SUPFAM" id="SSF52540">
    <property type="entry name" value="P-loop containing nucleoside triphosphate hydrolases"/>
    <property type="match status" value="1"/>
</dbReference>
<feature type="domain" description="D-glutamate N-acetyltransferase-like C-terminal" evidence="1">
    <location>
        <begin position="131"/>
        <end position="328"/>
    </location>
</feature>
<dbReference type="InterPro" id="IPR035402">
    <property type="entry name" value="DgcN-like_N"/>
</dbReference>
<feature type="domain" description="D-glutamate N-acetyltransferase-like N-terminal" evidence="2">
    <location>
        <begin position="47"/>
        <end position="124"/>
    </location>
</feature>
<evidence type="ECO:0000259" key="1">
    <source>
        <dbReference type="Pfam" id="PF07755"/>
    </source>
</evidence>
<evidence type="ECO:0008006" key="5">
    <source>
        <dbReference type="Google" id="ProtNLM"/>
    </source>
</evidence>
<dbReference type="PIRSF" id="PIRSF026760">
    <property type="entry name" value="UCP026760"/>
    <property type="match status" value="1"/>
</dbReference>
<reference evidence="3" key="1">
    <citation type="submission" date="2021-11" db="EMBL/GenBank/DDBJ databases">
        <authorList>
            <person name="Rodrigo-Torres L."/>
            <person name="Arahal R. D."/>
            <person name="Lucena T."/>
        </authorList>
    </citation>
    <scope>NUCLEOTIDE SEQUENCE</scope>
    <source>
        <strain evidence="3">CECT 7928</strain>
    </source>
</reference>
<dbReference type="PANTHER" id="PTHR40690:SF1">
    <property type="entry name" value="DUF1611 DOMAIN-CONTAINING PROTEIN"/>
    <property type="match status" value="1"/>
</dbReference>
<evidence type="ECO:0000313" key="3">
    <source>
        <dbReference type="EMBL" id="CAH0536285.1"/>
    </source>
</evidence>
<dbReference type="NCBIfam" id="NF041892">
    <property type="entry name" value="DgcN"/>
    <property type="match status" value="1"/>
</dbReference>
<proteinExistence type="predicted"/>
<keyword evidence="4" id="KW-1185">Reference proteome</keyword>
<evidence type="ECO:0000313" key="4">
    <source>
        <dbReference type="Proteomes" id="UP000838748"/>
    </source>
</evidence>
<protein>
    <recommendedName>
        <fullName evidence="5">EBNA-1 nuclear protein</fullName>
    </recommendedName>
</protein>
<dbReference type="Pfam" id="PF17396">
    <property type="entry name" value="DUF1611_N"/>
    <property type="match status" value="1"/>
</dbReference>